<dbReference type="GO" id="GO:0042128">
    <property type="term" value="P:nitrate assimilation"/>
    <property type="evidence" value="ECO:0007669"/>
    <property type="project" value="UniProtKB-KW"/>
</dbReference>
<keyword evidence="5" id="KW-0411">Iron-sulfur</keyword>
<evidence type="ECO:0000256" key="4">
    <source>
        <dbReference type="ARBA" id="ARBA00023004"/>
    </source>
</evidence>
<evidence type="ECO:0000256" key="2">
    <source>
        <dbReference type="ARBA" id="ARBA00022723"/>
    </source>
</evidence>
<keyword evidence="4" id="KW-0408">Iron</keyword>
<dbReference type="EMBL" id="JAAOIV010000012">
    <property type="protein sequence ID" value="NHN57130.1"/>
    <property type="molecule type" value="Genomic_DNA"/>
</dbReference>
<accession>A0A967B4H9</accession>
<dbReference type="InterPro" id="IPR017881">
    <property type="entry name" value="NirD"/>
</dbReference>
<keyword evidence="1" id="KW-0001">2Fe-2S</keyword>
<keyword evidence="9" id="KW-1185">Reference proteome</keyword>
<dbReference type="RefSeq" id="WP_166198073.1">
    <property type="nucleotide sequence ID" value="NZ_JAAOIV010000012.1"/>
</dbReference>
<evidence type="ECO:0000313" key="8">
    <source>
        <dbReference type="EMBL" id="NHN57130.1"/>
    </source>
</evidence>
<dbReference type="InterPro" id="IPR017941">
    <property type="entry name" value="Rieske_2Fe-2S"/>
</dbReference>
<dbReference type="GO" id="GO:0046872">
    <property type="term" value="F:metal ion binding"/>
    <property type="evidence" value="ECO:0007669"/>
    <property type="project" value="UniProtKB-KW"/>
</dbReference>
<name>A0A967B4H9_9MICO</name>
<reference evidence="8" key="1">
    <citation type="submission" date="2020-03" db="EMBL/GenBank/DDBJ databases">
        <title>Draft sequencing of Calidifontibacter sp. DB0510.</title>
        <authorList>
            <person name="Kim D.-U."/>
        </authorList>
    </citation>
    <scope>NUCLEOTIDE SEQUENCE</scope>
    <source>
        <strain evidence="8">DB0510</strain>
    </source>
</reference>
<evidence type="ECO:0000256" key="5">
    <source>
        <dbReference type="ARBA" id="ARBA00023014"/>
    </source>
</evidence>
<keyword evidence="2" id="KW-0479">Metal-binding</keyword>
<dbReference type="AlphaFoldDB" id="A0A967B4H9"/>
<dbReference type="GO" id="GO:0016705">
    <property type="term" value="F:oxidoreductase activity, acting on paired donors, with incorporation or reduction of molecular oxygen"/>
    <property type="evidence" value="ECO:0007669"/>
    <property type="project" value="UniProtKB-ARBA"/>
</dbReference>
<dbReference type="GO" id="GO:0008942">
    <property type="term" value="F:nitrite reductase [NAD(P)H] activity"/>
    <property type="evidence" value="ECO:0007669"/>
    <property type="project" value="InterPro"/>
</dbReference>
<dbReference type="Pfam" id="PF13806">
    <property type="entry name" value="Rieske_2"/>
    <property type="match status" value="1"/>
</dbReference>
<dbReference type="PROSITE" id="PS51300">
    <property type="entry name" value="NIRD"/>
    <property type="match status" value="1"/>
</dbReference>
<feature type="domain" description="Rieske" evidence="7">
    <location>
        <begin position="3"/>
        <end position="107"/>
    </location>
</feature>
<dbReference type="SUPFAM" id="SSF50022">
    <property type="entry name" value="ISP domain"/>
    <property type="match status" value="1"/>
</dbReference>
<gene>
    <name evidence="8" type="primary">nirD</name>
    <name evidence="8" type="ORF">G9U51_15270</name>
</gene>
<dbReference type="PANTHER" id="PTHR40562">
    <property type="match status" value="1"/>
</dbReference>
<dbReference type="Gene3D" id="2.102.10.10">
    <property type="entry name" value="Rieske [2Fe-2S] iron-sulphur domain"/>
    <property type="match status" value="1"/>
</dbReference>
<evidence type="ECO:0000313" key="9">
    <source>
        <dbReference type="Proteomes" id="UP000744769"/>
    </source>
</evidence>
<proteinExistence type="predicted"/>
<dbReference type="PROSITE" id="PS51296">
    <property type="entry name" value="RIESKE"/>
    <property type="match status" value="1"/>
</dbReference>
<evidence type="ECO:0000256" key="3">
    <source>
        <dbReference type="ARBA" id="ARBA00023002"/>
    </source>
</evidence>
<evidence type="ECO:0000256" key="1">
    <source>
        <dbReference type="ARBA" id="ARBA00022714"/>
    </source>
</evidence>
<dbReference type="InterPro" id="IPR036922">
    <property type="entry name" value="Rieske_2Fe-2S_sf"/>
</dbReference>
<sequence>MWVTVARLADLPVERAVAARVGTDQVAVVRLSDDRVYAVGNRDPFSGANVMARGIVGSTVVDGTERRTLASPMYKQAFCLETGDCLTEPSVNLGTWQVRLREDVVEIGQREESV</sequence>
<keyword evidence="6" id="KW-0534">Nitrate assimilation</keyword>
<organism evidence="8 9">
    <name type="scientific">Metallococcus carri</name>
    <dbReference type="NCBI Taxonomy" id="1656884"/>
    <lineage>
        <taxon>Bacteria</taxon>
        <taxon>Bacillati</taxon>
        <taxon>Actinomycetota</taxon>
        <taxon>Actinomycetes</taxon>
        <taxon>Micrococcales</taxon>
        <taxon>Dermacoccaceae</taxon>
        <taxon>Metallococcus</taxon>
    </lineage>
</organism>
<dbReference type="PANTHER" id="PTHR40562:SF1">
    <property type="entry name" value="NITRITE REDUCTASE (NADH) SMALL SUBUNIT"/>
    <property type="match status" value="1"/>
</dbReference>
<dbReference type="Proteomes" id="UP000744769">
    <property type="component" value="Unassembled WGS sequence"/>
</dbReference>
<dbReference type="NCBIfam" id="TIGR02378">
    <property type="entry name" value="nirD_assim_sml"/>
    <property type="match status" value="1"/>
</dbReference>
<keyword evidence="3" id="KW-0560">Oxidoreductase</keyword>
<protein>
    <submittedName>
        <fullName evidence="8">Nitrite reductase small subunit NirD</fullName>
    </submittedName>
</protein>
<comment type="caution">
    <text evidence="8">The sequence shown here is derived from an EMBL/GenBank/DDBJ whole genome shotgun (WGS) entry which is preliminary data.</text>
</comment>
<dbReference type="GO" id="GO:0051537">
    <property type="term" value="F:2 iron, 2 sulfur cluster binding"/>
    <property type="evidence" value="ECO:0007669"/>
    <property type="project" value="UniProtKB-KW"/>
</dbReference>
<dbReference type="InterPro" id="IPR012748">
    <property type="entry name" value="Rieske-like_NirD"/>
</dbReference>
<dbReference type="GO" id="GO:0004497">
    <property type="term" value="F:monooxygenase activity"/>
    <property type="evidence" value="ECO:0007669"/>
    <property type="project" value="UniProtKB-ARBA"/>
</dbReference>
<evidence type="ECO:0000259" key="7">
    <source>
        <dbReference type="PROSITE" id="PS51296"/>
    </source>
</evidence>
<dbReference type="CDD" id="cd03529">
    <property type="entry name" value="Rieske_NirD"/>
    <property type="match status" value="1"/>
</dbReference>
<evidence type="ECO:0000256" key="6">
    <source>
        <dbReference type="ARBA" id="ARBA00023063"/>
    </source>
</evidence>